<accession>A0A7G9R8E8</accession>
<dbReference type="KEGG" id="nmes:H9L09_15225"/>
<evidence type="ECO:0000259" key="1">
    <source>
        <dbReference type="Pfam" id="PF14417"/>
    </source>
</evidence>
<dbReference type="AlphaFoldDB" id="A0A7G9R8E8"/>
<protein>
    <submittedName>
        <fullName evidence="2">MEDS domain-containing protein</fullName>
    </submittedName>
</protein>
<evidence type="ECO:0000313" key="2">
    <source>
        <dbReference type="EMBL" id="QNN51873.1"/>
    </source>
</evidence>
<dbReference type="Gene3D" id="3.30.750.24">
    <property type="entry name" value="STAS domain"/>
    <property type="match status" value="1"/>
</dbReference>
<dbReference type="Proteomes" id="UP000515947">
    <property type="component" value="Chromosome"/>
</dbReference>
<dbReference type="EMBL" id="CP060713">
    <property type="protein sequence ID" value="QNN51873.1"/>
    <property type="molecule type" value="Genomic_DNA"/>
</dbReference>
<sequence>MHRTGHILLLHHSEGERLRVLGDWFRAGLRNREKVLYVDVAGWGAYTIMQSFAGRGLDLRPARDAGSFEIVTLADAVTPGGLERLLEAGHEQGRPSTRMACRCDAVLDVEGEESYLDVERRLALVCHTLPVSVMCQYDARTTQGERLDLAVRLHPDWIYESGLNVQRSGQQIFVEGRVDSYDRDVLERSLHRMVQELPPGSTLDLDLEGVEALTAGASQALLDGTAAFREKGGRVRCHPPAGEAGWLLRVLESQHRPNFELL</sequence>
<dbReference type="InterPro" id="IPR036513">
    <property type="entry name" value="STAS_dom_sf"/>
</dbReference>
<name>A0A7G9R8E8_9ACTN</name>
<reference evidence="2 3" key="1">
    <citation type="submission" date="2020-08" db="EMBL/GenBank/DDBJ databases">
        <title>Genome sequence of Nocardioides mesophilus KACC 16243T.</title>
        <authorList>
            <person name="Hyun D.-W."/>
            <person name="Bae J.-W."/>
        </authorList>
    </citation>
    <scope>NUCLEOTIDE SEQUENCE [LARGE SCALE GENOMIC DNA]</scope>
    <source>
        <strain evidence="2 3">KACC 16243</strain>
    </source>
</reference>
<dbReference type="InterPro" id="IPR025847">
    <property type="entry name" value="MEDS_domain"/>
</dbReference>
<organism evidence="2 3">
    <name type="scientific">Nocardioides mesophilus</name>
    <dbReference type="NCBI Taxonomy" id="433659"/>
    <lineage>
        <taxon>Bacteria</taxon>
        <taxon>Bacillati</taxon>
        <taxon>Actinomycetota</taxon>
        <taxon>Actinomycetes</taxon>
        <taxon>Propionibacteriales</taxon>
        <taxon>Nocardioidaceae</taxon>
        <taxon>Nocardioides</taxon>
    </lineage>
</organism>
<gene>
    <name evidence="2" type="ORF">H9L09_15225</name>
</gene>
<evidence type="ECO:0000313" key="3">
    <source>
        <dbReference type="Proteomes" id="UP000515947"/>
    </source>
</evidence>
<feature type="domain" description="MEDS" evidence="1">
    <location>
        <begin position="6"/>
        <end position="155"/>
    </location>
</feature>
<keyword evidence="3" id="KW-1185">Reference proteome</keyword>
<dbReference type="RefSeq" id="WP_187577716.1">
    <property type="nucleotide sequence ID" value="NZ_CP060713.1"/>
</dbReference>
<dbReference type="Pfam" id="PF14417">
    <property type="entry name" value="MEDS"/>
    <property type="match status" value="1"/>
</dbReference>
<proteinExistence type="predicted"/>